<evidence type="ECO:0000256" key="3">
    <source>
        <dbReference type="ARBA" id="ARBA00023002"/>
    </source>
</evidence>
<dbReference type="Gene3D" id="3.40.50.360">
    <property type="match status" value="1"/>
</dbReference>
<dbReference type="SUPFAM" id="SSF52218">
    <property type="entry name" value="Flavoproteins"/>
    <property type="match status" value="1"/>
</dbReference>
<evidence type="ECO:0000259" key="4">
    <source>
        <dbReference type="Pfam" id="PF03358"/>
    </source>
</evidence>
<keyword evidence="6" id="KW-1185">Reference proteome</keyword>
<dbReference type="AlphaFoldDB" id="A0A3A6PGU9"/>
<reference evidence="5 6" key="1">
    <citation type="submission" date="2018-09" db="EMBL/GenBank/DDBJ databases">
        <title>Paenibacillus aracenensis nov. sp. isolated from a cave in southern Spain.</title>
        <authorList>
            <person name="Jurado V."/>
            <person name="Gutierrez-Patricio S."/>
            <person name="Gonzalez-Pimentel J.L."/>
            <person name="Miller A.Z."/>
            <person name="Laiz L."/>
            <person name="Saiz-Jimenez C."/>
        </authorList>
    </citation>
    <scope>NUCLEOTIDE SEQUENCE [LARGE SCALE GENOMIC DNA]</scope>
    <source>
        <strain evidence="5 6">JCM 19203</strain>
    </source>
</reference>
<dbReference type="Pfam" id="PF03358">
    <property type="entry name" value="FMN_red"/>
    <property type="match status" value="1"/>
</dbReference>
<comment type="caution">
    <text evidence="5">The sequence shown here is derived from an EMBL/GenBank/DDBJ whole genome shotgun (WGS) entry which is preliminary data.</text>
</comment>
<keyword evidence="2" id="KW-0288">FMN</keyword>
<keyword evidence="3 5" id="KW-0560">Oxidoreductase</keyword>
<gene>
    <name evidence="5" type="primary">ssuE</name>
    <name evidence="5" type="ORF">D3P09_13385</name>
</gene>
<dbReference type="InterPro" id="IPR005025">
    <property type="entry name" value="FMN_Rdtase-like_dom"/>
</dbReference>
<dbReference type="EMBL" id="QXQB01000002">
    <property type="protein sequence ID" value="RJX40337.1"/>
    <property type="molecule type" value="Genomic_DNA"/>
</dbReference>
<dbReference type="OrthoDB" id="1643408at2"/>
<evidence type="ECO:0000313" key="6">
    <source>
        <dbReference type="Proteomes" id="UP000267798"/>
    </source>
</evidence>
<name>A0A3A6PGU9_9BACL</name>
<dbReference type="PANTHER" id="PTHR43408:SF1">
    <property type="entry name" value="FMN REDUCTASE (NADPH)"/>
    <property type="match status" value="1"/>
</dbReference>
<organism evidence="5 6">
    <name type="scientific">Paenibacillus pinisoli</name>
    <dbReference type="NCBI Taxonomy" id="1276110"/>
    <lineage>
        <taxon>Bacteria</taxon>
        <taxon>Bacillati</taxon>
        <taxon>Bacillota</taxon>
        <taxon>Bacilli</taxon>
        <taxon>Bacillales</taxon>
        <taxon>Paenibacillaceae</taxon>
        <taxon>Paenibacillus</taxon>
    </lineage>
</organism>
<dbReference type="RefSeq" id="WP_120110549.1">
    <property type="nucleotide sequence ID" value="NZ_QXQB01000002.1"/>
</dbReference>
<dbReference type="EC" id="1.5.1.38" evidence="5"/>
<evidence type="ECO:0000256" key="2">
    <source>
        <dbReference type="ARBA" id="ARBA00022643"/>
    </source>
</evidence>
<protein>
    <submittedName>
        <fullName evidence="5">FMN reductase (NADPH)</fullName>
        <ecNumber evidence="5">1.5.1.38</ecNumber>
    </submittedName>
</protein>
<dbReference type="Proteomes" id="UP000267798">
    <property type="component" value="Unassembled WGS sequence"/>
</dbReference>
<sequence length="187" mass="20439">MSNSIVIISGSPNATSRLNGIVDFIRRELDQKGYPSKQITVVTLPAEDLVHSRFGSPAIVEANRLVEEASAVIIASPVYKASYTGVLKSYLDLLPQKGLEGKLVLPLFIGGTLAHLLSIDYSLKPVLASMGARHFIRGVYATDNQVERIQDGSSETKFEINEELAERLQASAQELIDELSLRSRVSQ</sequence>
<feature type="domain" description="NADPH-dependent FMN reductase-like" evidence="4">
    <location>
        <begin position="5"/>
        <end position="145"/>
    </location>
</feature>
<evidence type="ECO:0000313" key="5">
    <source>
        <dbReference type="EMBL" id="RJX40337.1"/>
    </source>
</evidence>
<dbReference type="GO" id="GO:0046306">
    <property type="term" value="P:alkanesulfonate catabolic process"/>
    <property type="evidence" value="ECO:0007669"/>
    <property type="project" value="InterPro"/>
</dbReference>
<proteinExistence type="predicted"/>
<dbReference type="InterPro" id="IPR029039">
    <property type="entry name" value="Flavoprotein-like_sf"/>
</dbReference>
<dbReference type="InterPro" id="IPR020048">
    <property type="entry name" value="NADPH-dep_FMN_reduc_SsuE"/>
</dbReference>
<keyword evidence="1" id="KW-0285">Flavoprotein</keyword>
<evidence type="ECO:0000256" key="1">
    <source>
        <dbReference type="ARBA" id="ARBA00022630"/>
    </source>
</evidence>
<dbReference type="GO" id="GO:0052873">
    <property type="term" value="F:FMN reductase (NADPH) activity"/>
    <property type="evidence" value="ECO:0007669"/>
    <property type="project" value="UniProtKB-EC"/>
</dbReference>
<dbReference type="InterPro" id="IPR051814">
    <property type="entry name" value="NAD(P)H-dep_FMN_reductase"/>
</dbReference>
<accession>A0A3A6PGU9</accession>
<dbReference type="NCBIfam" id="TIGR03567">
    <property type="entry name" value="FMN_reduc_SsuE"/>
    <property type="match status" value="1"/>
</dbReference>
<dbReference type="PANTHER" id="PTHR43408">
    <property type="entry name" value="FMN REDUCTASE (NADPH)"/>
    <property type="match status" value="1"/>
</dbReference>